<protein>
    <submittedName>
        <fullName evidence="1">Uncharacterized protein</fullName>
    </submittedName>
</protein>
<reference evidence="1" key="2">
    <citation type="submission" date="2021-09" db="EMBL/GenBank/DDBJ databases">
        <authorList>
            <person name="Jia N."/>
            <person name="Wang J."/>
            <person name="Shi W."/>
            <person name="Du L."/>
            <person name="Sun Y."/>
            <person name="Zhan W."/>
            <person name="Jiang J."/>
            <person name="Wang Q."/>
            <person name="Zhang B."/>
            <person name="Ji P."/>
            <person name="Sakyi L.B."/>
            <person name="Cui X."/>
            <person name="Yuan T."/>
            <person name="Jiang B."/>
            <person name="Yang W."/>
            <person name="Lam T.T.-Y."/>
            <person name="Chang Q."/>
            <person name="Ding S."/>
            <person name="Wang X."/>
            <person name="Zhu J."/>
            <person name="Ruan X."/>
            <person name="Zhao L."/>
            <person name="Wei J."/>
            <person name="Que T."/>
            <person name="Du C."/>
            <person name="Cheng J."/>
            <person name="Dai P."/>
            <person name="Han X."/>
            <person name="Huang E."/>
            <person name="Gao Y."/>
            <person name="Liu J."/>
            <person name="Shao H."/>
            <person name="Ye R."/>
            <person name="Li L."/>
            <person name="Wei W."/>
            <person name="Wang X."/>
            <person name="Wang C."/>
            <person name="Huo Q."/>
            <person name="Li W."/>
            <person name="Guo W."/>
            <person name="Chen H."/>
            <person name="Chen S."/>
            <person name="Zhou L."/>
            <person name="Zhou L."/>
            <person name="Ni X."/>
            <person name="Tian J."/>
            <person name="Zhou Y."/>
            <person name="Sheng Y."/>
            <person name="Liu T."/>
            <person name="Pan Y."/>
            <person name="Xia L."/>
            <person name="Li J."/>
            <person name="Zhao F."/>
            <person name="Cao W."/>
        </authorList>
    </citation>
    <scope>NUCLEOTIDE SEQUENCE</scope>
    <source>
        <strain evidence="1">Rsan-2018</strain>
        <tissue evidence="1">Larvae</tissue>
    </source>
</reference>
<sequence length="123" mass="13845">MAVIHPTSEQLFARFPRVPISCAAIGNSSIKYVDKTFNPLESGTRAFVSYRGARFNDVLGRLQRLPPTLPRLVIHVGTVDIADNGCAQALVDFKELMERIHQERSHLELCASLPLHRAPNRRR</sequence>
<reference evidence="1" key="1">
    <citation type="journal article" date="2020" name="Cell">
        <title>Large-Scale Comparative Analyses of Tick Genomes Elucidate Their Genetic Diversity and Vector Capacities.</title>
        <authorList>
            <consortium name="Tick Genome and Microbiome Consortium (TIGMIC)"/>
            <person name="Jia N."/>
            <person name="Wang J."/>
            <person name="Shi W."/>
            <person name="Du L."/>
            <person name="Sun Y."/>
            <person name="Zhan W."/>
            <person name="Jiang J.F."/>
            <person name="Wang Q."/>
            <person name="Zhang B."/>
            <person name="Ji P."/>
            <person name="Bell-Sakyi L."/>
            <person name="Cui X.M."/>
            <person name="Yuan T.T."/>
            <person name="Jiang B.G."/>
            <person name="Yang W.F."/>
            <person name="Lam T.T."/>
            <person name="Chang Q.C."/>
            <person name="Ding S.J."/>
            <person name="Wang X.J."/>
            <person name="Zhu J.G."/>
            <person name="Ruan X.D."/>
            <person name="Zhao L."/>
            <person name="Wei J.T."/>
            <person name="Ye R.Z."/>
            <person name="Que T.C."/>
            <person name="Du C.H."/>
            <person name="Zhou Y.H."/>
            <person name="Cheng J.X."/>
            <person name="Dai P.F."/>
            <person name="Guo W.B."/>
            <person name="Han X.H."/>
            <person name="Huang E.J."/>
            <person name="Li L.F."/>
            <person name="Wei W."/>
            <person name="Gao Y.C."/>
            <person name="Liu J.Z."/>
            <person name="Shao H.Z."/>
            <person name="Wang X."/>
            <person name="Wang C.C."/>
            <person name="Yang T.C."/>
            <person name="Huo Q.B."/>
            <person name="Li W."/>
            <person name="Chen H.Y."/>
            <person name="Chen S.E."/>
            <person name="Zhou L.G."/>
            <person name="Ni X.B."/>
            <person name="Tian J.H."/>
            <person name="Sheng Y."/>
            <person name="Liu T."/>
            <person name="Pan Y.S."/>
            <person name="Xia L.Y."/>
            <person name="Li J."/>
            <person name="Zhao F."/>
            <person name="Cao W.C."/>
        </authorList>
    </citation>
    <scope>NUCLEOTIDE SEQUENCE</scope>
    <source>
        <strain evidence="1">Rsan-2018</strain>
    </source>
</reference>
<evidence type="ECO:0000313" key="1">
    <source>
        <dbReference type="EMBL" id="KAH7984304.1"/>
    </source>
</evidence>
<name>A0A9D4TBE9_RHISA</name>
<dbReference type="Gene3D" id="3.40.50.12690">
    <property type="match status" value="1"/>
</dbReference>
<keyword evidence="2" id="KW-1185">Reference proteome</keyword>
<gene>
    <name evidence="1" type="ORF">HPB52_019148</name>
</gene>
<dbReference type="AlphaFoldDB" id="A0A9D4TBE9"/>
<proteinExistence type="predicted"/>
<comment type="caution">
    <text evidence="1">The sequence shown here is derived from an EMBL/GenBank/DDBJ whole genome shotgun (WGS) entry which is preliminary data.</text>
</comment>
<organism evidence="1 2">
    <name type="scientific">Rhipicephalus sanguineus</name>
    <name type="common">Brown dog tick</name>
    <name type="synonym">Ixodes sanguineus</name>
    <dbReference type="NCBI Taxonomy" id="34632"/>
    <lineage>
        <taxon>Eukaryota</taxon>
        <taxon>Metazoa</taxon>
        <taxon>Ecdysozoa</taxon>
        <taxon>Arthropoda</taxon>
        <taxon>Chelicerata</taxon>
        <taxon>Arachnida</taxon>
        <taxon>Acari</taxon>
        <taxon>Parasitiformes</taxon>
        <taxon>Ixodida</taxon>
        <taxon>Ixodoidea</taxon>
        <taxon>Ixodidae</taxon>
        <taxon>Rhipicephalinae</taxon>
        <taxon>Rhipicephalus</taxon>
        <taxon>Rhipicephalus</taxon>
    </lineage>
</organism>
<evidence type="ECO:0000313" key="2">
    <source>
        <dbReference type="Proteomes" id="UP000821837"/>
    </source>
</evidence>
<dbReference type="EMBL" id="JABSTV010001245">
    <property type="protein sequence ID" value="KAH7984304.1"/>
    <property type="molecule type" value="Genomic_DNA"/>
</dbReference>
<dbReference type="Proteomes" id="UP000821837">
    <property type="component" value="Chromosome 1"/>
</dbReference>
<accession>A0A9D4TBE9</accession>